<feature type="signal peptide" evidence="1">
    <location>
        <begin position="1"/>
        <end position="28"/>
    </location>
</feature>
<evidence type="ECO:0000256" key="1">
    <source>
        <dbReference type="SAM" id="SignalP"/>
    </source>
</evidence>
<proteinExistence type="predicted"/>
<dbReference type="VEuPathDB" id="FungiDB:VP01_1817g4"/>
<keyword evidence="1" id="KW-0732">Signal</keyword>
<dbReference type="AlphaFoldDB" id="A0A0L6VFY6"/>
<gene>
    <name evidence="2" type="ORF">VP01_1817g4</name>
</gene>
<organism evidence="2 3">
    <name type="scientific">Puccinia sorghi</name>
    <dbReference type="NCBI Taxonomy" id="27349"/>
    <lineage>
        <taxon>Eukaryota</taxon>
        <taxon>Fungi</taxon>
        <taxon>Dikarya</taxon>
        <taxon>Basidiomycota</taxon>
        <taxon>Pucciniomycotina</taxon>
        <taxon>Pucciniomycetes</taxon>
        <taxon>Pucciniales</taxon>
        <taxon>Pucciniaceae</taxon>
        <taxon>Puccinia</taxon>
    </lineage>
</organism>
<comment type="caution">
    <text evidence="2">The sequence shown here is derived from an EMBL/GenBank/DDBJ whole genome shotgun (WGS) entry which is preliminary data.</text>
</comment>
<name>A0A0L6VFY6_9BASI</name>
<dbReference type="OrthoDB" id="2496592at2759"/>
<accession>A0A0L6VFY6</accession>
<evidence type="ECO:0000313" key="3">
    <source>
        <dbReference type="Proteomes" id="UP000037035"/>
    </source>
</evidence>
<feature type="chain" id="PRO_5005568452" evidence="1">
    <location>
        <begin position="29"/>
        <end position="138"/>
    </location>
</feature>
<dbReference type="Proteomes" id="UP000037035">
    <property type="component" value="Unassembled WGS sequence"/>
</dbReference>
<keyword evidence="3" id="KW-1185">Reference proteome</keyword>
<sequence length="138" mass="14457">MTFSKFCYIPVAAAFLVLLISLTFPVNGAFAGPRAAVPQCAPEANSINPIDCNIAVLTLPFTDLMTKLVTNGNYVTSQFKSCQAIVSCASKTQTTSAALLTDSGNGGGYNLLVQTCGAEGKAGTIYFDQDCTVRVTKV</sequence>
<dbReference type="EMBL" id="LAVV01006634">
    <property type="protein sequence ID" value="KNZ59015.1"/>
    <property type="molecule type" value="Genomic_DNA"/>
</dbReference>
<protein>
    <submittedName>
        <fullName evidence="2">Uncharacterized protein</fullName>
    </submittedName>
</protein>
<evidence type="ECO:0000313" key="2">
    <source>
        <dbReference type="EMBL" id="KNZ59015.1"/>
    </source>
</evidence>
<reference evidence="2 3" key="1">
    <citation type="submission" date="2015-08" db="EMBL/GenBank/DDBJ databases">
        <title>Next Generation Sequencing and Analysis of the Genome of Puccinia sorghi L Schw, the Causal Agent of Maize Common Rust.</title>
        <authorList>
            <person name="Rochi L."/>
            <person name="Burguener G."/>
            <person name="Darino M."/>
            <person name="Turjanski A."/>
            <person name="Kreff E."/>
            <person name="Dieguez M.J."/>
            <person name="Sacco F."/>
        </authorList>
    </citation>
    <scope>NUCLEOTIDE SEQUENCE [LARGE SCALE GENOMIC DNA]</scope>
    <source>
        <strain evidence="2 3">RO10H11247</strain>
    </source>
</reference>